<keyword evidence="6" id="KW-0407">Ion channel</keyword>
<comment type="function">
    <text evidence="6">Forms chloride channels.</text>
</comment>
<dbReference type="GO" id="GO:0005886">
    <property type="term" value="C:plasma membrane"/>
    <property type="evidence" value="ECO:0007669"/>
    <property type="project" value="UniProtKB-SubCell"/>
</dbReference>
<feature type="region of interest" description="Disordered" evidence="7">
    <location>
        <begin position="387"/>
        <end position="457"/>
    </location>
</feature>
<evidence type="ECO:0000256" key="2">
    <source>
        <dbReference type="ARBA" id="ARBA00022692"/>
    </source>
</evidence>
<keyword evidence="6" id="KW-0868">Chloride</keyword>
<keyword evidence="2 6" id="KW-0812">Transmembrane</keyword>
<name>A0AA85GET8_9TREM</name>
<comment type="similarity">
    <text evidence="5 6">Belongs to the anion channel-forming bestrophin (TC 1.A.46) family. Calcium-sensitive chloride channel subfamily.</text>
</comment>
<evidence type="ECO:0000313" key="9">
    <source>
        <dbReference type="WBParaSite" id="SRDH1_9610.4"/>
    </source>
</evidence>
<protein>
    <recommendedName>
        <fullName evidence="6">Bestrophin homolog</fullName>
    </recommendedName>
</protein>
<feature type="transmembrane region" description="Helical" evidence="6">
    <location>
        <begin position="234"/>
        <end position="253"/>
    </location>
</feature>
<keyword evidence="6" id="KW-0813">Transport</keyword>
<dbReference type="GO" id="GO:0034707">
    <property type="term" value="C:chloride channel complex"/>
    <property type="evidence" value="ECO:0007669"/>
    <property type="project" value="UniProtKB-KW"/>
</dbReference>
<feature type="compositionally biased region" description="Acidic residues" evidence="7">
    <location>
        <begin position="436"/>
        <end position="445"/>
    </location>
</feature>
<dbReference type="WBParaSite" id="SRDH1_9610.4">
    <property type="protein sequence ID" value="SRDH1_9610.4"/>
    <property type="gene ID" value="SRDH1_9610"/>
</dbReference>
<dbReference type="InterPro" id="IPR021134">
    <property type="entry name" value="Bestrophin-like"/>
</dbReference>
<keyword evidence="6" id="KW-0406">Ion transport</keyword>
<dbReference type="PANTHER" id="PTHR10736">
    <property type="entry name" value="BESTROPHIN"/>
    <property type="match status" value="1"/>
</dbReference>
<dbReference type="GO" id="GO:0005254">
    <property type="term" value="F:chloride channel activity"/>
    <property type="evidence" value="ECO:0007669"/>
    <property type="project" value="UniProtKB-KW"/>
</dbReference>
<organism evidence="8 9">
    <name type="scientific">Schistosoma rodhaini</name>
    <dbReference type="NCBI Taxonomy" id="6188"/>
    <lineage>
        <taxon>Eukaryota</taxon>
        <taxon>Metazoa</taxon>
        <taxon>Spiralia</taxon>
        <taxon>Lophotrochozoa</taxon>
        <taxon>Platyhelminthes</taxon>
        <taxon>Trematoda</taxon>
        <taxon>Digenea</taxon>
        <taxon>Strigeidida</taxon>
        <taxon>Schistosomatoidea</taxon>
        <taxon>Schistosomatidae</taxon>
        <taxon>Schistosoma</taxon>
    </lineage>
</organism>
<evidence type="ECO:0000256" key="3">
    <source>
        <dbReference type="ARBA" id="ARBA00022989"/>
    </source>
</evidence>
<proteinExistence type="inferred from homology"/>
<evidence type="ECO:0000256" key="4">
    <source>
        <dbReference type="ARBA" id="ARBA00023136"/>
    </source>
</evidence>
<keyword evidence="4 6" id="KW-0472">Membrane</keyword>
<feature type="compositionally biased region" description="Basic and acidic residues" evidence="7">
    <location>
        <begin position="446"/>
        <end position="457"/>
    </location>
</feature>
<evidence type="ECO:0000256" key="1">
    <source>
        <dbReference type="ARBA" id="ARBA00004370"/>
    </source>
</evidence>
<keyword evidence="3 6" id="KW-1133">Transmembrane helix</keyword>
<reference evidence="9" key="2">
    <citation type="submission" date="2023-11" db="UniProtKB">
        <authorList>
            <consortium name="WormBaseParasite"/>
        </authorList>
    </citation>
    <scope>IDENTIFICATION</scope>
</reference>
<accession>A0AA85GET8</accession>
<keyword evidence="6" id="KW-0869">Chloride channel</keyword>
<sequence length="491" mass="56078">MTVQYNQFVLTGGPGIFFRLLLKWRGGVLKLISLDLIIFASIYILISCLYRFVITENAQRNFERLILFTSKFQAMIPVAFILGFYVALVFARFWNYFTTIPWVMSFALTLVTHLPGSAERNRLIRRTCMRYIMANLIITTAHLNVVVKKRFPTFELFVASGILTEDEARIIRSVQSVHMQPFVPVVWATSLITLARKEGLIKNPHAYVLLVNELNTFRQKILYVMMMDDVCIPLVYTQVVTLSVYSYFVASLISSQFIISSSPFAGIARSHDVFFPFFTFLELFVYVGWLKVAETLVNPMGEDDEDIDINEIIDFNWRISWCVVDGVRTSAPAIVRDAHWRQSVVELPHTERSRRLTVGSRKGSIYDVNVPVGPELRDLMAALSTARQMQMSSANSPAPSKSICPNESDSPRGESDDRRQSFPYTTTTNVVHEPIKEEDEELEDEQSGKDLEENKVDDEINEFPVNFNTKLINWCIGPNGFETVKYSSLVT</sequence>
<feature type="transmembrane region" description="Helical" evidence="6">
    <location>
        <begin position="31"/>
        <end position="53"/>
    </location>
</feature>
<evidence type="ECO:0000313" key="8">
    <source>
        <dbReference type="Proteomes" id="UP000050792"/>
    </source>
</evidence>
<feature type="transmembrane region" description="Helical" evidence="6">
    <location>
        <begin position="273"/>
        <end position="290"/>
    </location>
</feature>
<feature type="compositionally biased region" description="Basic and acidic residues" evidence="7">
    <location>
        <begin position="409"/>
        <end position="420"/>
    </location>
</feature>
<reference evidence="8" key="1">
    <citation type="submission" date="2022-06" db="EMBL/GenBank/DDBJ databases">
        <authorList>
            <person name="Berger JAMES D."/>
            <person name="Berger JAMES D."/>
        </authorList>
    </citation>
    <scope>NUCLEOTIDE SEQUENCE [LARGE SCALE GENOMIC DNA]</scope>
</reference>
<comment type="subcellular location">
    <subcellularLocation>
        <location evidence="6">Cell membrane</location>
        <topology evidence="6">Multi-pass membrane protein</topology>
    </subcellularLocation>
    <subcellularLocation>
        <location evidence="1">Membrane</location>
    </subcellularLocation>
</comment>
<dbReference type="Pfam" id="PF01062">
    <property type="entry name" value="Bestrophin"/>
    <property type="match status" value="1"/>
</dbReference>
<dbReference type="InterPro" id="IPR000615">
    <property type="entry name" value="Bestrophin"/>
</dbReference>
<evidence type="ECO:0000256" key="6">
    <source>
        <dbReference type="RuleBase" id="RU363126"/>
    </source>
</evidence>
<keyword evidence="8" id="KW-1185">Reference proteome</keyword>
<dbReference type="AlphaFoldDB" id="A0AA85GET8"/>
<evidence type="ECO:0000256" key="5">
    <source>
        <dbReference type="ARBA" id="ARBA00034769"/>
    </source>
</evidence>
<feature type="compositionally biased region" description="Polar residues" evidence="7">
    <location>
        <begin position="387"/>
        <end position="408"/>
    </location>
</feature>
<dbReference type="Proteomes" id="UP000050792">
    <property type="component" value="Unassembled WGS sequence"/>
</dbReference>
<feature type="transmembrane region" description="Helical" evidence="6">
    <location>
        <begin position="100"/>
        <end position="116"/>
    </location>
</feature>
<dbReference type="PANTHER" id="PTHR10736:SF65">
    <property type="entry name" value="BESTROPHIN 1, ISOFORM C-RELATED"/>
    <property type="match status" value="1"/>
</dbReference>
<keyword evidence="6" id="KW-1003">Cell membrane</keyword>
<evidence type="ECO:0000256" key="7">
    <source>
        <dbReference type="SAM" id="MobiDB-lite"/>
    </source>
</evidence>
<feature type="transmembrane region" description="Helical" evidence="6">
    <location>
        <begin position="74"/>
        <end position="94"/>
    </location>
</feature>